<feature type="compositionally biased region" description="Polar residues" evidence="5">
    <location>
        <begin position="99"/>
        <end position="108"/>
    </location>
</feature>
<feature type="compositionally biased region" description="Low complexity" evidence="5">
    <location>
        <begin position="87"/>
        <end position="98"/>
    </location>
</feature>
<feature type="transmembrane region" description="Helical" evidence="6">
    <location>
        <begin position="151"/>
        <end position="169"/>
    </location>
</feature>
<evidence type="ECO:0000256" key="4">
    <source>
        <dbReference type="ARBA" id="ARBA00023136"/>
    </source>
</evidence>
<gene>
    <name evidence="8" type="ORF">SANBI_003458</name>
</gene>
<dbReference type="RefSeq" id="WP_319157261.1">
    <property type="nucleotide sequence ID" value="NZ_CP138359.1"/>
</dbReference>
<dbReference type="EMBL" id="CP138359">
    <property type="protein sequence ID" value="WPF82125.1"/>
    <property type="molecule type" value="Genomic_DNA"/>
</dbReference>
<dbReference type="AlphaFoldDB" id="A0AAF0Z401"/>
<dbReference type="Proteomes" id="UP001304340">
    <property type="component" value="Chromosome"/>
</dbReference>
<feature type="domain" description="TM2" evidence="7">
    <location>
        <begin position="148"/>
        <end position="191"/>
    </location>
</feature>
<evidence type="ECO:0000256" key="2">
    <source>
        <dbReference type="ARBA" id="ARBA00022692"/>
    </source>
</evidence>
<keyword evidence="3 6" id="KW-1133">Transmembrane helix</keyword>
<accession>A0AAF0Z401</accession>
<organism evidence="8 9">
    <name type="scientific">Sanguibacter biliveldensis</name>
    <dbReference type="NCBI Taxonomy" id="3030830"/>
    <lineage>
        <taxon>Bacteria</taxon>
        <taxon>Bacillati</taxon>
        <taxon>Actinomycetota</taxon>
        <taxon>Actinomycetes</taxon>
        <taxon>Micrococcales</taxon>
        <taxon>Sanguibacteraceae</taxon>
        <taxon>Sanguibacter</taxon>
    </lineage>
</organism>
<feature type="transmembrane region" description="Helical" evidence="6">
    <location>
        <begin position="175"/>
        <end position="200"/>
    </location>
</feature>
<name>A0AAF0Z401_9MICO</name>
<dbReference type="Pfam" id="PF05154">
    <property type="entry name" value="TM2"/>
    <property type="match status" value="1"/>
</dbReference>
<feature type="compositionally biased region" description="Low complexity" evidence="5">
    <location>
        <begin position="1"/>
        <end position="12"/>
    </location>
</feature>
<feature type="compositionally biased region" description="Low complexity" evidence="5">
    <location>
        <begin position="49"/>
        <end position="70"/>
    </location>
</feature>
<evidence type="ECO:0000256" key="3">
    <source>
        <dbReference type="ARBA" id="ARBA00022989"/>
    </source>
</evidence>
<evidence type="ECO:0000259" key="7">
    <source>
        <dbReference type="Pfam" id="PF05154"/>
    </source>
</evidence>
<feature type="region of interest" description="Disordered" evidence="5">
    <location>
        <begin position="1"/>
        <end position="141"/>
    </location>
</feature>
<evidence type="ECO:0000313" key="9">
    <source>
        <dbReference type="Proteomes" id="UP001304340"/>
    </source>
</evidence>
<evidence type="ECO:0000256" key="5">
    <source>
        <dbReference type="SAM" id="MobiDB-lite"/>
    </source>
</evidence>
<comment type="subcellular location">
    <subcellularLocation>
        <location evidence="1">Membrane</location>
        <topology evidence="1">Multi-pass membrane protein</topology>
    </subcellularLocation>
</comment>
<proteinExistence type="predicted"/>
<sequence>MSSSSGYGSVPSEPVPEHERPEWMRPAGASGQTSQEPPTAQYGYSLDKPSAPAAPSTPYASPYPGQTGAQGHQGGGWSGYTPPQAPQQPGYAQKQPGYAQNQPGYAQNQPGYSPAPGAYPPAGQPYPGQPHPGQPYPGQWVQEDPYAKSRVVAGLLGIFLGALGIHRFYTGHTGIGMIMLLITVLSLGIFAAVTSLWGLIEGILYLVSKTGSYSRDASGRPLRG</sequence>
<reference evidence="9" key="1">
    <citation type="submission" date="2023-11" db="EMBL/GenBank/DDBJ databases">
        <authorList>
            <person name="Helweg L.P."/>
            <person name="Kiel A."/>
            <person name="Hitz F."/>
            <person name="Ruckert-Reed C."/>
            <person name="Busche T."/>
            <person name="Kaltschmidt B."/>
            <person name="Kaltschmidt C."/>
        </authorList>
    </citation>
    <scope>NUCLEOTIDE SEQUENCE [LARGE SCALE GENOMIC DNA]</scope>
    <source>
        <strain evidence="9">4.1</strain>
    </source>
</reference>
<dbReference type="GO" id="GO:0016020">
    <property type="term" value="C:membrane"/>
    <property type="evidence" value="ECO:0007669"/>
    <property type="project" value="UniProtKB-SubCell"/>
</dbReference>
<evidence type="ECO:0000256" key="6">
    <source>
        <dbReference type="SAM" id="Phobius"/>
    </source>
</evidence>
<feature type="compositionally biased region" description="Pro residues" evidence="5">
    <location>
        <begin position="117"/>
        <end position="135"/>
    </location>
</feature>
<evidence type="ECO:0000256" key="1">
    <source>
        <dbReference type="ARBA" id="ARBA00004141"/>
    </source>
</evidence>
<keyword evidence="4 6" id="KW-0472">Membrane</keyword>
<keyword evidence="2 6" id="KW-0812">Transmembrane</keyword>
<protein>
    <submittedName>
        <fullName evidence="8">TM2 domain-containing protein</fullName>
    </submittedName>
</protein>
<dbReference type="InterPro" id="IPR007829">
    <property type="entry name" value="TM2"/>
</dbReference>
<evidence type="ECO:0000313" key="8">
    <source>
        <dbReference type="EMBL" id="WPF82125.1"/>
    </source>
</evidence>
<keyword evidence="9" id="KW-1185">Reference proteome</keyword>
<dbReference type="KEGG" id="sbil:SANBI_003458"/>